<feature type="compositionally biased region" description="Low complexity" evidence="2">
    <location>
        <begin position="935"/>
        <end position="945"/>
    </location>
</feature>
<reference evidence="4" key="1">
    <citation type="submission" date="2007-04" db="EMBL/GenBank/DDBJ databases">
        <title>Annotation of Pediculus humanus corporis strain USDA.</title>
        <authorList>
            <person name="Kirkness E."/>
            <person name="Hannick L."/>
            <person name="Hass B."/>
            <person name="Bruggner R."/>
            <person name="Lawson D."/>
            <person name="Bidwell S."/>
            <person name="Joardar V."/>
            <person name="Caler E."/>
            <person name="Walenz B."/>
            <person name="Inman J."/>
            <person name="Schobel S."/>
            <person name="Galinsky K."/>
            <person name="Amedeo P."/>
            <person name="Strausberg R."/>
        </authorList>
    </citation>
    <scope>NUCLEOTIDE SEQUENCE</scope>
    <source>
        <strain evidence="4">USDA</strain>
    </source>
</reference>
<dbReference type="EnsemblMetazoa" id="PHUM404950-RA">
    <property type="protein sequence ID" value="PHUM404950-PA"/>
    <property type="gene ID" value="PHUM404950"/>
</dbReference>
<keyword evidence="1" id="KW-0862">Zinc</keyword>
<dbReference type="STRING" id="121224.E0VRU6"/>
<feature type="domain" description="C2H2-type" evidence="3">
    <location>
        <begin position="250"/>
        <end position="273"/>
    </location>
</feature>
<keyword evidence="6" id="KW-1185">Reference proteome</keyword>
<feature type="region of interest" description="Disordered" evidence="2">
    <location>
        <begin position="665"/>
        <end position="686"/>
    </location>
</feature>
<dbReference type="PANTHER" id="PTHR47222:SF5">
    <property type="entry name" value="LOW QUALITY PROTEIN: ZINC FINGER PROTEIN 532-LIKE"/>
    <property type="match status" value="1"/>
</dbReference>
<dbReference type="eggNOG" id="KOG1721">
    <property type="taxonomic scope" value="Eukaryota"/>
</dbReference>
<dbReference type="Gene3D" id="3.30.160.60">
    <property type="entry name" value="Classic Zinc Finger"/>
    <property type="match status" value="2"/>
</dbReference>
<feature type="domain" description="C2H2-type" evidence="3">
    <location>
        <begin position="1271"/>
        <end position="1298"/>
    </location>
</feature>
<sequence length="1393" mass="161694">MDSKIQNDSSDTFVKINSIWSEAKKFFENVPIKEKIVSNLETETNDIRENNNNFDNNAVNDENQILLDKKNNCSMFNNITTPMLPAPEKKIQNNKIISFDDIENHGDLRSSCLHDPKSFKIVNRRLRCGECRSLVCPECFKIMFSTIYNHFMGFDTSNCTFYFCKICCFPFQSVCALEAHTRIHTMENPFVCPDCGVIYSNAYFLTLHLTNKCFHVYKTVNYKCQSCPGIKFTTSKFLEHIQEVHLHSMFRCSHCSLLFSNSEEFNNHMSKNHQKCTLCSNTVIPSFMYEKHIHQHRENPDSYEIEYKCLCGNSFNVVGAFRSHIQFCNKKGMLPPEWGNLQKSLKTQDIIQLEINKQKDNTPNAERSQTNEPFTTVEEFDDINQKCSTEKFDDCKIINCEKDNSFLSSENNKLIPINTNFNKKSDENFDKRELECSNKITDSLSTETCPKNFESQAIQLGIDEIKSNEQVKSQQSKSLIKISNIHSDEFNSNEDNCTIVEPENSEHGAEDKKESSSDSSKICYDYIPCDHLGYVKSQGPKPLENTSGNYEEKNEESSSNYNVVLQLDEKTGLMVSKKILIENEEEENINDNYNCEQEQEMENLQPDDLTMKYHSNEKTKIKLGNSFFTCPFCIVLFPKNSSTLHQFKLHLEYYHPDAALNITISNKNSKNSDDSKQNPVQSYEENKILPKNHFKNKFGHGIRKKTIQKKKKCIELKSNSPNNEYILENNEDALNETQKKALNTNENNNYFNEDEKENFTGEGKKIENKSNSMDVYWTVNLSVKSSEKIEENEGQSETDIKNITATSYDEENKMADSEQSNDIKMENSELLQDSGLRSIQRLPKGNNNNFKKIKINNQLFITPNKKNDILEKEGNIVLDTSSMNLQQNLFFDNRNQNYVINPSKKINAFNSSEMISKKIGNVSVDMKEDWDNSKDSSWSNVSDSEGMSNKNSNLGEGFTFKPKGTDKLKRESEVWSEFYESLQMAEKLKKTKKKKSILYLEPKAKSSSLKNYSSKRVVKKPKRYRESSESEYSLDENDNSDSDSDFTPAVTGNGSPRLENATETCDKNNDVKKQKLLNKLENVDHKFVDYLFDLIARKEKCLELYKKHSTLKNNRYSQDLKTYRKKVLNGIKLRGRSLKILRHHDVPNKTDEESQGEKIEFSKDFPLQRTYKKNPDNGSDNVKTGEKKRGRPRKIVEPGKLKERRRSDKEVDFIEKNFEREENVCSPTKRKRKLSSKLQYYKKISSQHDDKDDFSSGQLITNKLPDVNKKFSCAMCKEVFQEQNDFREHIVQHRLEENTYQCMECGECFVVRPSLEKHLHAFHKIKNTERYIIENECCNLKKESNPESESEPLKENQCKVCKDQFERAIDLTKHFRIHGMAFLKEFKKDGKVK</sequence>
<dbReference type="KEGG" id="phu:Phum_PHUM404950"/>
<evidence type="ECO:0000256" key="1">
    <source>
        <dbReference type="PROSITE-ProRule" id="PRU00042"/>
    </source>
</evidence>
<dbReference type="PROSITE" id="PS00028">
    <property type="entry name" value="ZINC_FINGER_C2H2_1"/>
    <property type="match status" value="5"/>
</dbReference>
<feature type="domain" description="C2H2-type" evidence="3">
    <location>
        <begin position="162"/>
        <end position="189"/>
    </location>
</feature>
<feature type="region of interest" description="Disordered" evidence="2">
    <location>
        <begin position="1164"/>
        <end position="1208"/>
    </location>
</feature>
<dbReference type="HOGENOM" id="CLU_254812_0_0_1"/>
<dbReference type="EMBL" id="AAZO01004818">
    <property type="status" value="NOT_ANNOTATED_CDS"/>
    <property type="molecule type" value="Genomic_DNA"/>
</dbReference>
<evidence type="ECO:0000313" key="4">
    <source>
        <dbReference type="EMBL" id="EEB16102.1"/>
    </source>
</evidence>
<dbReference type="OMA" id="NDTPHHS"/>
<dbReference type="InterPro" id="IPR013087">
    <property type="entry name" value="Znf_C2H2_type"/>
</dbReference>
<feature type="compositionally biased region" description="Acidic residues" evidence="2">
    <location>
        <begin position="1032"/>
        <end position="1044"/>
    </location>
</feature>
<feature type="compositionally biased region" description="Basic and acidic residues" evidence="2">
    <location>
        <begin position="504"/>
        <end position="516"/>
    </location>
</feature>
<dbReference type="SUPFAM" id="SSF57667">
    <property type="entry name" value="beta-beta-alpha zinc fingers"/>
    <property type="match status" value="2"/>
</dbReference>
<dbReference type="InParanoid" id="E0VRU6"/>
<feature type="domain" description="C2H2-type" evidence="3">
    <location>
        <begin position="1300"/>
        <end position="1328"/>
    </location>
</feature>
<feature type="region of interest" description="Disordered" evidence="2">
    <location>
        <begin position="1010"/>
        <end position="1066"/>
    </location>
</feature>
<dbReference type="OrthoDB" id="8856548at2759"/>
<protein>
    <submittedName>
        <fullName evidence="4 5">Zinc finger protein, putative</fullName>
    </submittedName>
</protein>
<gene>
    <name evidence="5" type="primary">8231100</name>
    <name evidence="4" type="ORF">Phum_PHUM404950</name>
</gene>
<proteinExistence type="predicted"/>
<dbReference type="InterPro" id="IPR036236">
    <property type="entry name" value="Znf_C2H2_sf"/>
</dbReference>
<dbReference type="Proteomes" id="UP000009046">
    <property type="component" value="Unassembled WGS sequence"/>
</dbReference>
<reference evidence="4" key="2">
    <citation type="submission" date="2007-04" db="EMBL/GenBank/DDBJ databases">
        <title>The genome of the human body louse.</title>
        <authorList>
            <consortium name="The Human Body Louse Genome Consortium"/>
            <person name="Kirkness E."/>
            <person name="Walenz B."/>
            <person name="Hass B."/>
            <person name="Bruggner R."/>
            <person name="Strausberg R."/>
        </authorList>
    </citation>
    <scope>NUCLEOTIDE SEQUENCE</scope>
    <source>
        <strain evidence="4">USDA</strain>
    </source>
</reference>
<dbReference type="PROSITE" id="PS50157">
    <property type="entry name" value="ZINC_FINGER_C2H2_2"/>
    <property type="match status" value="5"/>
</dbReference>
<feature type="domain" description="C2H2-type" evidence="3">
    <location>
        <begin position="1356"/>
        <end position="1378"/>
    </location>
</feature>
<feature type="compositionally biased region" description="Basic and acidic residues" evidence="2">
    <location>
        <begin position="1194"/>
        <end position="1208"/>
    </location>
</feature>
<evidence type="ECO:0000259" key="3">
    <source>
        <dbReference type="PROSITE" id="PS50157"/>
    </source>
</evidence>
<feature type="region of interest" description="Disordered" evidence="2">
    <location>
        <begin position="537"/>
        <end position="557"/>
    </location>
</feature>
<evidence type="ECO:0000256" key="2">
    <source>
        <dbReference type="SAM" id="MobiDB-lite"/>
    </source>
</evidence>
<name>E0VRU6_PEDHC</name>
<reference evidence="5" key="3">
    <citation type="submission" date="2021-02" db="UniProtKB">
        <authorList>
            <consortium name="EnsemblMetazoa"/>
        </authorList>
    </citation>
    <scope>IDENTIFICATION</scope>
    <source>
        <strain evidence="5">USDA</strain>
    </source>
</reference>
<dbReference type="GO" id="GO:0008270">
    <property type="term" value="F:zinc ion binding"/>
    <property type="evidence" value="ECO:0007669"/>
    <property type="project" value="UniProtKB-KW"/>
</dbReference>
<dbReference type="RefSeq" id="XP_002428840.1">
    <property type="nucleotide sequence ID" value="XM_002428795.1"/>
</dbReference>
<evidence type="ECO:0000313" key="5">
    <source>
        <dbReference type="EnsemblMetazoa" id="PHUM404950-PA"/>
    </source>
</evidence>
<evidence type="ECO:0000313" key="6">
    <source>
        <dbReference type="Proteomes" id="UP000009046"/>
    </source>
</evidence>
<dbReference type="PANTHER" id="PTHR47222">
    <property type="entry name" value="ZINC FINGER PROTEIN 532-RELATED"/>
    <property type="match status" value="1"/>
</dbReference>
<feature type="region of interest" description="Disordered" evidence="2">
    <location>
        <begin position="493"/>
        <end position="519"/>
    </location>
</feature>
<dbReference type="InterPro" id="IPR045914">
    <property type="entry name" value="Zn532-like"/>
</dbReference>
<keyword evidence="1" id="KW-0863">Zinc-finger</keyword>
<dbReference type="VEuPathDB" id="VectorBase:PHUM404950"/>
<keyword evidence="1" id="KW-0479">Metal-binding</keyword>
<dbReference type="GeneID" id="8231100"/>
<feature type="region of interest" description="Disordered" evidence="2">
    <location>
        <begin position="933"/>
        <end position="958"/>
    </location>
</feature>
<accession>E0VRU6</accession>
<dbReference type="SMART" id="SM00355">
    <property type="entry name" value="ZnF_C2H2"/>
    <property type="match status" value="9"/>
</dbReference>
<dbReference type="CTD" id="8231100"/>
<dbReference type="EMBL" id="DS235562">
    <property type="protein sequence ID" value="EEB16102.1"/>
    <property type="molecule type" value="Genomic_DNA"/>
</dbReference>
<organism>
    <name type="scientific">Pediculus humanus subsp. corporis</name>
    <name type="common">Body louse</name>
    <dbReference type="NCBI Taxonomy" id="121224"/>
    <lineage>
        <taxon>Eukaryota</taxon>
        <taxon>Metazoa</taxon>
        <taxon>Ecdysozoa</taxon>
        <taxon>Arthropoda</taxon>
        <taxon>Hexapoda</taxon>
        <taxon>Insecta</taxon>
        <taxon>Pterygota</taxon>
        <taxon>Neoptera</taxon>
        <taxon>Paraneoptera</taxon>
        <taxon>Psocodea</taxon>
        <taxon>Troctomorpha</taxon>
        <taxon>Phthiraptera</taxon>
        <taxon>Anoplura</taxon>
        <taxon>Pediculidae</taxon>
        <taxon>Pediculus</taxon>
    </lineage>
</organism>